<dbReference type="AlphaFoldDB" id="A0A857ME14"/>
<accession>A0A857ME14</accession>
<dbReference type="EMBL" id="CP045810">
    <property type="protein sequence ID" value="QHN37797.1"/>
    <property type="molecule type" value="Genomic_DNA"/>
</dbReference>
<evidence type="ECO:0000313" key="1">
    <source>
        <dbReference type="EMBL" id="QHN37797.1"/>
    </source>
</evidence>
<gene>
    <name evidence="1" type="ORF">GII30_00135</name>
</gene>
<proteinExistence type="predicted"/>
<organism evidence="1">
    <name type="scientific">Gordonia amarae</name>
    <dbReference type="NCBI Taxonomy" id="36821"/>
    <lineage>
        <taxon>Bacteria</taxon>
        <taxon>Bacillati</taxon>
        <taxon>Actinomycetota</taxon>
        <taxon>Actinomycetes</taxon>
        <taxon>Mycobacteriales</taxon>
        <taxon>Gordoniaceae</taxon>
        <taxon>Gordonia</taxon>
    </lineage>
</organism>
<sequence length="416" mass="46047">MTRMGRAVLLLVATMLAAASMLAPAPARAAEYDRYLNLPLINRDAAHGTGGLHPDLPTDVPTLGRLLGQARKAGVAPTSYKALLAQYWLATATTEAGIDLKSWNPRKGAQANRSILIKSYRYYEDFQLSHRELQWAGMGGQVGADFGGGLVDFELFSMPFDVKEIGLAANAVVKAVMDAGGPALRNFLPKGLLALADGGAKINGDDLHYILGMIMVMQRNIFSDLMPMHAAYVDKGLPALAEMRDAGLFDDEIYRAWENVASKNPDRIAAGNARLLRREQGEVIKEQWDQVRNYRGKVGAAVTYLSTVAGSPSVAGVKPPRALDPVVLYSSTPDGKRLKLTTPLPDWDWSVYPERWKYISGQLLPKYKFMVNHRWPQLRAALQVPYERQFESHRPIMNIPQILYSMAEQIRVEVVK</sequence>
<protein>
    <submittedName>
        <fullName evidence="1">Uncharacterized protein</fullName>
    </submittedName>
</protein>
<reference evidence="1" key="1">
    <citation type="journal article" date="2021" name="Nat. Microbiol.">
        <title>Cocultivation of an ultrasmall environmental parasitic bacterium with lytic ability against bacteria associated with wastewater foams.</title>
        <authorList>
            <person name="Batinovic S."/>
            <person name="Rose J.J.A."/>
            <person name="Ratcliffe J."/>
            <person name="Seviour R.J."/>
            <person name="Petrovski S."/>
        </authorList>
    </citation>
    <scope>NUCLEOTIDE SEQUENCE</scope>
    <source>
        <strain evidence="1">CON44</strain>
    </source>
</reference>
<name>A0A857ME14_9ACTN</name>